<dbReference type="Proteomes" id="UP001500064">
    <property type="component" value="Unassembled WGS sequence"/>
</dbReference>
<reference evidence="2" key="1">
    <citation type="journal article" date="2019" name="Int. J. Syst. Evol. Microbiol.">
        <title>The Global Catalogue of Microorganisms (GCM) 10K type strain sequencing project: providing services to taxonomists for standard genome sequencing and annotation.</title>
        <authorList>
            <consortium name="The Broad Institute Genomics Platform"/>
            <consortium name="The Broad Institute Genome Sequencing Center for Infectious Disease"/>
            <person name="Wu L."/>
            <person name="Ma J."/>
        </authorList>
    </citation>
    <scope>NUCLEOTIDE SEQUENCE [LARGE SCALE GENOMIC DNA]</scope>
    <source>
        <strain evidence="2">JCM 13929</strain>
    </source>
</reference>
<dbReference type="EMBL" id="BAAAMU010000011">
    <property type="protein sequence ID" value="GAA1624373.1"/>
    <property type="molecule type" value="Genomic_DNA"/>
</dbReference>
<keyword evidence="2" id="KW-1185">Reference proteome</keyword>
<organism evidence="1 2">
    <name type="scientific">Nonomuraea maheshkhaliensis</name>
    <dbReference type="NCBI Taxonomy" id="419590"/>
    <lineage>
        <taxon>Bacteria</taxon>
        <taxon>Bacillati</taxon>
        <taxon>Actinomycetota</taxon>
        <taxon>Actinomycetes</taxon>
        <taxon>Streptosporangiales</taxon>
        <taxon>Streptosporangiaceae</taxon>
        <taxon>Nonomuraea</taxon>
    </lineage>
</organism>
<proteinExistence type="predicted"/>
<protein>
    <submittedName>
        <fullName evidence="1">Uncharacterized protein</fullName>
    </submittedName>
</protein>
<name>A0ABP4QWQ0_9ACTN</name>
<gene>
    <name evidence="1" type="ORF">GCM10009733_021300</name>
</gene>
<evidence type="ECO:0000313" key="1">
    <source>
        <dbReference type="EMBL" id="GAA1624373.1"/>
    </source>
</evidence>
<evidence type="ECO:0000313" key="2">
    <source>
        <dbReference type="Proteomes" id="UP001500064"/>
    </source>
</evidence>
<dbReference type="RefSeq" id="WP_346103604.1">
    <property type="nucleotide sequence ID" value="NZ_BAAAMU010000011.1"/>
</dbReference>
<accession>A0ABP4QWQ0</accession>
<sequence>MSTTSGFAETARLLRESVRNERDPAVVRFREALARTFDFYYDKPVQVPAGLYQHALDLAAATRALMSADPPQSLPPEARKSQS</sequence>
<comment type="caution">
    <text evidence="1">The sequence shown here is derived from an EMBL/GenBank/DDBJ whole genome shotgun (WGS) entry which is preliminary data.</text>
</comment>